<evidence type="ECO:0000313" key="4">
    <source>
        <dbReference type="EMBL" id="VDN23925.1"/>
    </source>
</evidence>
<dbReference type="AlphaFoldDB" id="A0A3P7M3K6"/>
<name>A0A3P7M3K6_CYLGO</name>
<keyword evidence="5" id="KW-1185">Reference proteome</keyword>
<dbReference type="OrthoDB" id="5875842at2759"/>
<evidence type="ECO:0000256" key="2">
    <source>
        <dbReference type="SAM" id="Phobius"/>
    </source>
</evidence>
<dbReference type="GO" id="GO:0042302">
    <property type="term" value="F:structural constituent of cuticle"/>
    <property type="evidence" value="ECO:0007669"/>
    <property type="project" value="InterPro"/>
</dbReference>
<evidence type="ECO:0000256" key="1">
    <source>
        <dbReference type="ARBA" id="ARBA00022737"/>
    </source>
</evidence>
<dbReference type="SMART" id="SM01088">
    <property type="entry name" value="Col_cuticle_N"/>
    <property type="match status" value="1"/>
</dbReference>
<dbReference type="Pfam" id="PF01484">
    <property type="entry name" value="Col_cuticle_N"/>
    <property type="match status" value="1"/>
</dbReference>
<sequence>MDANLVVTGAVTTSAVAIVLCLFSAAWMFVDVNNFYDATMKEMFEFKDLSNGAWTALTELTVPAKSSRSAQMLFNAIIRQKRSGYATKAGARACRGGRCAKPALGVGGYGAGGMNGGGGYAKGGGGLGNGGG</sequence>
<feature type="non-terminal residue" evidence="4">
    <location>
        <position position="132"/>
    </location>
</feature>
<protein>
    <recommendedName>
        <fullName evidence="3">Nematode cuticle collagen N-terminal domain-containing protein</fullName>
    </recommendedName>
</protein>
<feature type="transmembrane region" description="Helical" evidence="2">
    <location>
        <begin position="6"/>
        <end position="30"/>
    </location>
</feature>
<reference evidence="4 5" key="1">
    <citation type="submission" date="2018-11" db="EMBL/GenBank/DDBJ databases">
        <authorList>
            <consortium name="Pathogen Informatics"/>
        </authorList>
    </citation>
    <scope>NUCLEOTIDE SEQUENCE [LARGE SCALE GENOMIC DNA]</scope>
</reference>
<accession>A0A3P7M3K6</accession>
<evidence type="ECO:0000259" key="3">
    <source>
        <dbReference type="SMART" id="SM01088"/>
    </source>
</evidence>
<dbReference type="EMBL" id="UYRV01107992">
    <property type="protein sequence ID" value="VDN23925.1"/>
    <property type="molecule type" value="Genomic_DNA"/>
</dbReference>
<feature type="domain" description="Nematode cuticle collagen N-terminal" evidence="3">
    <location>
        <begin position="5"/>
        <end position="57"/>
    </location>
</feature>
<proteinExistence type="predicted"/>
<evidence type="ECO:0000313" key="5">
    <source>
        <dbReference type="Proteomes" id="UP000271889"/>
    </source>
</evidence>
<gene>
    <name evidence="4" type="ORF">CGOC_LOCUS9705</name>
</gene>
<keyword evidence="1" id="KW-0677">Repeat</keyword>
<organism evidence="4 5">
    <name type="scientific">Cylicostephanus goldi</name>
    <name type="common">Nematode worm</name>
    <dbReference type="NCBI Taxonomy" id="71465"/>
    <lineage>
        <taxon>Eukaryota</taxon>
        <taxon>Metazoa</taxon>
        <taxon>Ecdysozoa</taxon>
        <taxon>Nematoda</taxon>
        <taxon>Chromadorea</taxon>
        <taxon>Rhabditida</taxon>
        <taxon>Rhabditina</taxon>
        <taxon>Rhabditomorpha</taxon>
        <taxon>Strongyloidea</taxon>
        <taxon>Strongylidae</taxon>
        <taxon>Cylicostephanus</taxon>
    </lineage>
</organism>
<dbReference type="InterPro" id="IPR002486">
    <property type="entry name" value="Col_cuticle_N"/>
</dbReference>
<dbReference type="Proteomes" id="UP000271889">
    <property type="component" value="Unassembled WGS sequence"/>
</dbReference>
<keyword evidence="2" id="KW-0812">Transmembrane</keyword>
<keyword evidence="2" id="KW-0472">Membrane</keyword>
<keyword evidence="2" id="KW-1133">Transmembrane helix</keyword>